<name>A0A1I8ALC7_9BILA</name>
<feature type="chain" id="PRO_5009314821" evidence="2">
    <location>
        <begin position="20"/>
        <end position="128"/>
    </location>
</feature>
<evidence type="ECO:0000256" key="1">
    <source>
        <dbReference type="SAM" id="MobiDB-lite"/>
    </source>
</evidence>
<keyword evidence="3" id="KW-1185">Reference proteome</keyword>
<feature type="compositionally biased region" description="Acidic residues" evidence="1">
    <location>
        <begin position="60"/>
        <end position="75"/>
    </location>
</feature>
<keyword evidence="2" id="KW-0732">Signal</keyword>
<dbReference type="AlphaFoldDB" id="A0A1I8ALC7"/>
<proteinExistence type="predicted"/>
<organism evidence="3 4">
    <name type="scientific">Steinernema glaseri</name>
    <dbReference type="NCBI Taxonomy" id="37863"/>
    <lineage>
        <taxon>Eukaryota</taxon>
        <taxon>Metazoa</taxon>
        <taxon>Ecdysozoa</taxon>
        <taxon>Nematoda</taxon>
        <taxon>Chromadorea</taxon>
        <taxon>Rhabditida</taxon>
        <taxon>Tylenchina</taxon>
        <taxon>Panagrolaimomorpha</taxon>
        <taxon>Strongyloidoidea</taxon>
        <taxon>Steinernematidae</taxon>
        <taxon>Steinernema</taxon>
    </lineage>
</organism>
<protein>
    <submittedName>
        <fullName evidence="4">Neuropeptide-Like Protein</fullName>
    </submittedName>
</protein>
<evidence type="ECO:0000313" key="4">
    <source>
        <dbReference type="WBParaSite" id="L893_g6907.t1"/>
    </source>
</evidence>
<sequence length="128" mass="14018">MQSTLCALALCSLVAVLLAGEMPELESESAAAPADKRGLRTFAFAKRYPMSGFAKRAGDESELTGETDGDVVDGPEEQKRSGFNRFAFAKRSMRNFAFAKRAVRPFAFAKKSMRNFAFAKRAPFSSFA</sequence>
<accession>A0A1I8ALC7</accession>
<evidence type="ECO:0000313" key="3">
    <source>
        <dbReference type="Proteomes" id="UP000095287"/>
    </source>
</evidence>
<reference evidence="4" key="1">
    <citation type="submission" date="2016-11" db="UniProtKB">
        <authorList>
            <consortium name="WormBaseParasite"/>
        </authorList>
    </citation>
    <scope>IDENTIFICATION</scope>
</reference>
<evidence type="ECO:0000256" key="2">
    <source>
        <dbReference type="SAM" id="SignalP"/>
    </source>
</evidence>
<feature type="region of interest" description="Disordered" evidence="1">
    <location>
        <begin position="54"/>
        <end position="78"/>
    </location>
</feature>
<feature type="signal peptide" evidence="2">
    <location>
        <begin position="1"/>
        <end position="19"/>
    </location>
</feature>
<dbReference type="Proteomes" id="UP000095287">
    <property type="component" value="Unplaced"/>
</dbReference>
<dbReference type="WBParaSite" id="L893_g6907.t1">
    <property type="protein sequence ID" value="L893_g6907.t1"/>
    <property type="gene ID" value="L893_g6907"/>
</dbReference>